<keyword evidence="14" id="KW-1185">Reference proteome</keyword>
<feature type="domain" description="Methyl-accepting transducer" evidence="12">
    <location>
        <begin position="225"/>
        <end position="461"/>
    </location>
</feature>
<evidence type="ECO:0000256" key="10">
    <source>
        <dbReference type="SAM" id="MobiDB-lite"/>
    </source>
</evidence>
<dbReference type="Proteomes" id="UP000651852">
    <property type="component" value="Unassembled WGS sequence"/>
</dbReference>
<evidence type="ECO:0000256" key="11">
    <source>
        <dbReference type="SAM" id="Phobius"/>
    </source>
</evidence>
<reference evidence="13 14" key="1">
    <citation type="submission" date="2020-08" db="EMBL/GenBank/DDBJ databases">
        <title>Putative novel bacterial strains isolated from necrotic wheat leaf tissues caused by Xanthomonas translucens.</title>
        <authorList>
            <person name="Tambong J.T."/>
        </authorList>
    </citation>
    <scope>NUCLEOTIDE SEQUENCE [LARGE SCALE GENOMIC DNA]</scope>
    <source>
        <strain evidence="13 14">DOAB 1069</strain>
    </source>
</reference>
<organism evidence="13 14">
    <name type="scientific">Pseudomonas folii</name>
    <dbReference type="NCBI Taxonomy" id="2762593"/>
    <lineage>
        <taxon>Bacteria</taxon>
        <taxon>Pseudomonadati</taxon>
        <taxon>Pseudomonadota</taxon>
        <taxon>Gammaproteobacteria</taxon>
        <taxon>Pseudomonadales</taxon>
        <taxon>Pseudomonadaceae</taxon>
        <taxon>Pseudomonas</taxon>
    </lineage>
</organism>
<feature type="transmembrane region" description="Helical" evidence="11">
    <location>
        <begin position="148"/>
        <end position="166"/>
    </location>
</feature>
<keyword evidence="6 11" id="KW-0472">Membrane</keyword>
<evidence type="ECO:0000256" key="3">
    <source>
        <dbReference type="ARBA" id="ARBA00022481"/>
    </source>
</evidence>
<dbReference type="PANTHER" id="PTHR32089:SF112">
    <property type="entry name" value="LYSOZYME-LIKE PROTEIN-RELATED"/>
    <property type="match status" value="1"/>
</dbReference>
<feature type="region of interest" description="Disordered" evidence="10">
    <location>
        <begin position="275"/>
        <end position="294"/>
    </location>
</feature>
<sequence length="501" mass="53896">MSTVPRFTDHYRKADRIMLGLLWICFVYALGLATVYSTFGQAILVGGGTALAMTALYPSLGGTRLFRCLTGVALMVMAGLHINQTQGVVEVHFGIFALLAVLTFYRDWLPIVVAAATIAVHHLLFHVLQHEGYPVYVMQHHAGWDMVFIHAAYVVAESAILIYLAIHSYSAAKESQDLLDKILQAATRLDNRTGVAENRVGVHSAQRFDDFLTLITHTVGGVIQETSGLSDMGRQLSVTGDTLDKGAQQQLAEITRMTHAMQLLTTALDDISQHASQAHQGANKANEQLVKGRESVDRASKDIANLESSISGANQSVKSLAEQAEKIGKVINVIREIAEQTNLLALNAAIEAARAGEQGRGFAVVADEVRGLAQKTAGSVDEIRQIVESLQKESRTAAESMRTSGEEVGRCVQASQLGSELLKSTVADVLEIHRLNVLIAGTTEQQSAASVGINDRLTAVHAIAQNNASDVVTLIQCSEDLSPMANRLQALGAAFAVKNQL</sequence>
<keyword evidence="5 11" id="KW-1133">Transmembrane helix</keyword>
<feature type="transmembrane region" description="Helical" evidence="11">
    <location>
        <begin position="111"/>
        <end position="128"/>
    </location>
</feature>
<feature type="transmembrane region" description="Helical" evidence="11">
    <location>
        <begin position="21"/>
        <end position="44"/>
    </location>
</feature>
<dbReference type="SUPFAM" id="SSF58104">
    <property type="entry name" value="Methyl-accepting chemotaxis protein (MCP) signaling domain"/>
    <property type="match status" value="1"/>
</dbReference>
<keyword evidence="9" id="KW-0175">Coiled coil</keyword>
<dbReference type="Pfam" id="PF00015">
    <property type="entry name" value="MCPsignal"/>
    <property type="match status" value="1"/>
</dbReference>
<protein>
    <submittedName>
        <fullName evidence="13">Methyl-accepting chemotaxis protein</fullName>
    </submittedName>
</protein>
<dbReference type="RefSeq" id="WP_187521506.1">
    <property type="nucleotide sequence ID" value="NZ_JACONW010000044.1"/>
</dbReference>
<proteinExistence type="predicted"/>
<dbReference type="SMART" id="SM00283">
    <property type="entry name" value="MA"/>
    <property type="match status" value="1"/>
</dbReference>
<evidence type="ECO:0000256" key="9">
    <source>
        <dbReference type="SAM" id="Coils"/>
    </source>
</evidence>
<evidence type="ECO:0000313" key="14">
    <source>
        <dbReference type="Proteomes" id="UP000651852"/>
    </source>
</evidence>
<dbReference type="CDD" id="cd11386">
    <property type="entry name" value="MCP_signal"/>
    <property type="match status" value="1"/>
</dbReference>
<evidence type="ECO:0000256" key="1">
    <source>
        <dbReference type="ARBA" id="ARBA00004236"/>
    </source>
</evidence>
<evidence type="ECO:0000256" key="8">
    <source>
        <dbReference type="PROSITE-ProRule" id="PRU00284"/>
    </source>
</evidence>
<feature type="transmembrane region" description="Helical" evidence="11">
    <location>
        <begin position="64"/>
        <end position="80"/>
    </location>
</feature>
<dbReference type="Gene3D" id="1.10.287.950">
    <property type="entry name" value="Methyl-accepting chemotaxis protein"/>
    <property type="match status" value="1"/>
</dbReference>
<keyword evidence="4 11" id="KW-0812">Transmembrane</keyword>
<feature type="compositionally biased region" description="Polar residues" evidence="10">
    <location>
        <begin position="275"/>
        <end position="286"/>
    </location>
</feature>
<evidence type="ECO:0000256" key="6">
    <source>
        <dbReference type="ARBA" id="ARBA00023136"/>
    </source>
</evidence>
<gene>
    <name evidence="13" type="ORF">H8S59_11745</name>
</gene>
<accession>A0ABR7AZT1</accession>
<dbReference type="PROSITE" id="PS50111">
    <property type="entry name" value="CHEMOTAXIS_TRANSDUC_2"/>
    <property type="match status" value="1"/>
</dbReference>
<keyword evidence="2" id="KW-1003">Cell membrane</keyword>
<dbReference type="EMBL" id="JACONW010000044">
    <property type="protein sequence ID" value="MBC3950436.1"/>
    <property type="molecule type" value="Genomic_DNA"/>
</dbReference>
<evidence type="ECO:0000256" key="2">
    <source>
        <dbReference type="ARBA" id="ARBA00022475"/>
    </source>
</evidence>
<keyword evidence="3" id="KW-0488">Methylation</keyword>
<comment type="caution">
    <text evidence="13">The sequence shown here is derived from an EMBL/GenBank/DDBJ whole genome shotgun (WGS) entry which is preliminary data.</text>
</comment>
<evidence type="ECO:0000256" key="7">
    <source>
        <dbReference type="ARBA" id="ARBA00023224"/>
    </source>
</evidence>
<keyword evidence="7 8" id="KW-0807">Transducer</keyword>
<evidence type="ECO:0000259" key="12">
    <source>
        <dbReference type="PROSITE" id="PS50111"/>
    </source>
</evidence>
<name>A0ABR7AZT1_9PSED</name>
<evidence type="ECO:0000256" key="4">
    <source>
        <dbReference type="ARBA" id="ARBA00022692"/>
    </source>
</evidence>
<evidence type="ECO:0000313" key="13">
    <source>
        <dbReference type="EMBL" id="MBC3950436.1"/>
    </source>
</evidence>
<dbReference type="InterPro" id="IPR004089">
    <property type="entry name" value="MCPsignal_dom"/>
</dbReference>
<feature type="coiled-coil region" evidence="9">
    <location>
        <begin position="296"/>
        <end position="323"/>
    </location>
</feature>
<comment type="subcellular location">
    <subcellularLocation>
        <location evidence="1">Cell membrane</location>
    </subcellularLocation>
</comment>
<dbReference type="PANTHER" id="PTHR32089">
    <property type="entry name" value="METHYL-ACCEPTING CHEMOTAXIS PROTEIN MCPB"/>
    <property type="match status" value="1"/>
</dbReference>
<feature type="transmembrane region" description="Helical" evidence="11">
    <location>
        <begin position="87"/>
        <end position="105"/>
    </location>
</feature>
<evidence type="ECO:0000256" key="5">
    <source>
        <dbReference type="ARBA" id="ARBA00022989"/>
    </source>
</evidence>